<protein>
    <submittedName>
        <fullName evidence="2">Uncharacterized protein</fullName>
    </submittedName>
</protein>
<dbReference type="Gene3D" id="4.10.430.10">
    <property type="entry name" value="Histone-like protein H-NS, C-terminal domain"/>
    <property type="match status" value="1"/>
</dbReference>
<evidence type="ECO:0000313" key="2">
    <source>
        <dbReference type="EMBL" id="CAB3791709.1"/>
    </source>
</evidence>
<dbReference type="EMBL" id="CADIKM010000014">
    <property type="protein sequence ID" value="CAB3791709.1"/>
    <property type="molecule type" value="Genomic_DNA"/>
</dbReference>
<feature type="region of interest" description="Disordered" evidence="1">
    <location>
        <begin position="26"/>
        <end position="72"/>
    </location>
</feature>
<dbReference type="AlphaFoldDB" id="A0A6S7BKN1"/>
<dbReference type="GO" id="GO:0003677">
    <property type="term" value="F:DNA binding"/>
    <property type="evidence" value="ECO:0007669"/>
    <property type="project" value="InterPro"/>
</dbReference>
<dbReference type="InterPro" id="IPR037150">
    <property type="entry name" value="H-NS_C_dom_sf"/>
</dbReference>
<dbReference type="RefSeq" id="WP_175105744.1">
    <property type="nucleotide sequence ID" value="NZ_CADIKM010000014.1"/>
</dbReference>
<reference evidence="2 3" key="1">
    <citation type="submission" date="2020-04" db="EMBL/GenBank/DDBJ databases">
        <authorList>
            <person name="De Canck E."/>
        </authorList>
    </citation>
    <scope>NUCLEOTIDE SEQUENCE [LARGE SCALE GENOMIC DNA]</scope>
    <source>
        <strain evidence="2 3">LMG 28138</strain>
    </source>
</reference>
<organism evidence="2 3">
    <name type="scientific">Pararobbsia alpina</name>
    <dbReference type="NCBI Taxonomy" id="621374"/>
    <lineage>
        <taxon>Bacteria</taxon>
        <taxon>Pseudomonadati</taxon>
        <taxon>Pseudomonadota</taxon>
        <taxon>Betaproteobacteria</taxon>
        <taxon>Burkholderiales</taxon>
        <taxon>Burkholderiaceae</taxon>
        <taxon>Pararobbsia</taxon>
    </lineage>
</organism>
<evidence type="ECO:0000256" key="1">
    <source>
        <dbReference type="SAM" id="MobiDB-lite"/>
    </source>
</evidence>
<gene>
    <name evidence="2" type="ORF">LMG28138_03216</name>
</gene>
<name>A0A6S7BKN1_9BURK</name>
<keyword evidence="3" id="KW-1185">Reference proteome</keyword>
<dbReference type="SUPFAM" id="SSF81273">
    <property type="entry name" value="H-NS histone-like proteins"/>
    <property type="match status" value="1"/>
</dbReference>
<evidence type="ECO:0000313" key="3">
    <source>
        <dbReference type="Proteomes" id="UP000494115"/>
    </source>
</evidence>
<sequence length="93" mass="10358">MDELVRERIILYIKRRMKEYGVTAEHLMPPPDEQQAETPAIPKTASAQPTSAPTPGHIQYADAAGNSWDGAGPMPEWLQRAVHAGQSVDFFKR</sequence>
<dbReference type="Proteomes" id="UP000494115">
    <property type="component" value="Unassembled WGS sequence"/>
</dbReference>
<proteinExistence type="predicted"/>
<accession>A0A6S7BKN1</accession>